<sequence>MAHSVELLPDPDAQRRVRALWDALAAADLPSQASVLSESNRPHITLVAARTVGDTADDALRELASARLPVPVMLGAPVVFGGRTATVALAVVPTADLLATHAAVVETSAVAVDDMVEHCTPGRWTAHVTVARRVPFDLLGAVMRVVVDHRIDDEIHLAGLRRWDSDARSVTDLT</sequence>
<gene>
    <name evidence="1" type="ORF">ACFQ04_15770</name>
</gene>
<evidence type="ECO:0000313" key="2">
    <source>
        <dbReference type="Proteomes" id="UP001597068"/>
    </source>
</evidence>
<dbReference type="InterPro" id="IPR009097">
    <property type="entry name" value="Cyclic_Pdiesterase"/>
</dbReference>
<name>A0ABW3G9P0_9NOCA</name>
<reference evidence="2" key="1">
    <citation type="journal article" date="2019" name="Int. J. Syst. Evol. Microbiol.">
        <title>The Global Catalogue of Microorganisms (GCM) 10K type strain sequencing project: providing services to taxonomists for standard genome sequencing and annotation.</title>
        <authorList>
            <consortium name="The Broad Institute Genomics Platform"/>
            <consortium name="The Broad Institute Genome Sequencing Center for Infectious Disease"/>
            <person name="Wu L."/>
            <person name="Ma J."/>
        </authorList>
    </citation>
    <scope>NUCLEOTIDE SEQUENCE [LARGE SCALE GENOMIC DNA]</scope>
    <source>
        <strain evidence="2">CCUG 50873</strain>
    </source>
</reference>
<keyword evidence="2" id="KW-1185">Reference proteome</keyword>
<keyword evidence="1" id="KW-0436">Ligase</keyword>
<dbReference type="Gene3D" id="3.90.1140.10">
    <property type="entry name" value="Cyclic phosphodiesterase"/>
    <property type="match status" value="1"/>
</dbReference>
<dbReference type="SUPFAM" id="SSF55144">
    <property type="entry name" value="LigT-like"/>
    <property type="match status" value="1"/>
</dbReference>
<protein>
    <submittedName>
        <fullName evidence="1">2'-5' RNA ligase family protein</fullName>
    </submittedName>
</protein>
<evidence type="ECO:0000313" key="1">
    <source>
        <dbReference type="EMBL" id="MFD0927196.1"/>
    </source>
</evidence>
<comment type="caution">
    <text evidence="1">The sequence shown here is derived from an EMBL/GenBank/DDBJ whole genome shotgun (WGS) entry which is preliminary data.</text>
</comment>
<dbReference type="PANTHER" id="PTHR36039">
    <property type="match status" value="1"/>
</dbReference>
<dbReference type="Proteomes" id="UP001597068">
    <property type="component" value="Unassembled WGS sequence"/>
</dbReference>
<organism evidence="1 2">
    <name type="scientific">Williamsia deligens</name>
    <dbReference type="NCBI Taxonomy" id="321325"/>
    <lineage>
        <taxon>Bacteria</taxon>
        <taxon>Bacillati</taxon>
        <taxon>Actinomycetota</taxon>
        <taxon>Actinomycetes</taxon>
        <taxon>Mycobacteriales</taxon>
        <taxon>Nocardiaceae</taxon>
        <taxon>Williamsia</taxon>
    </lineage>
</organism>
<accession>A0ABW3G9P0</accession>
<dbReference type="RefSeq" id="WP_253648855.1">
    <property type="nucleotide sequence ID" value="NZ_BAAAMO010000006.1"/>
</dbReference>
<dbReference type="Pfam" id="PF13563">
    <property type="entry name" value="2_5_RNA_ligase2"/>
    <property type="match status" value="1"/>
</dbReference>
<dbReference type="PANTHER" id="PTHR36039:SF2">
    <property type="entry name" value="RNA LIGASE_CYCLIC NUCLEOTIDE PHOSPHODIESTERASE FAMILY PROTEIN"/>
    <property type="match status" value="1"/>
</dbReference>
<proteinExistence type="predicted"/>
<dbReference type="EMBL" id="JBHTIL010000002">
    <property type="protein sequence ID" value="MFD0927196.1"/>
    <property type="molecule type" value="Genomic_DNA"/>
</dbReference>
<dbReference type="GO" id="GO:0016874">
    <property type="term" value="F:ligase activity"/>
    <property type="evidence" value="ECO:0007669"/>
    <property type="project" value="UniProtKB-KW"/>
</dbReference>